<accession>K2S124</accession>
<protein>
    <submittedName>
        <fullName evidence="1">Uncharacterized protein</fullName>
    </submittedName>
</protein>
<evidence type="ECO:0000313" key="1">
    <source>
        <dbReference type="EMBL" id="EKG10425.1"/>
    </source>
</evidence>
<name>K2S124_MACPH</name>
<proteinExistence type="predicted"/>
<dbReference type="Proteomes" id="UP000007129">
    <property type="component" value="Unassembled WGS sequence"/>
</dbReference>
<dbReference type="EMBL" id="AHHD01000518">
    <property type="protein sequence ID" value="EKG10425.1"/>
    <property type="molecule type" value="Genomic_DNA"/>
</dbReference>
<dbReference type="AlphaFoldDB" id="K2S124"/>
<dbReference type="HOGENOM" id="CLU_1740898_0_0_1"/>
<organism evidence="1 2">
    <name type="scientific">Macrophomina phaseolina (strain MS6)</name>
    <name type="common">Charcoal rot fungus</name>
    <dbReference type="NCBI Taxonomy" id="1126212"/>
    <lineage>
        <taxon>Eukaryota</taxon>
        <taxon>Fungi</taxon>
        <taxon>Dikarya</taxon>
        <taxon>Ascomycota</taxon>
        <taxon>Pezizomycotina</taxon>
        <taxon>Dothideomycetes</taxon>
        <taxon>Dothideomycetes incertae sedis</taxon>
        <taxon>Botryosphaeriales</taxon>
        <taxon>Botryosphaeriaceae</taxon>
        <taxon>Macrophomina</taxon>
    </lineage>
</organism>
<dbReference type="VEuPathDB" id="FungiDB:MPH_12524"/>
<comment type="caution">
    <text evidence="1">The sequence shown here is derived from an EMBL/GenBank/DDBJ whole genome shotgun (WGS) entry which is preliminary data.</text>
</comment>
<gene>
    <name evidence="1" type="ORF">MPH_12524</name>
</gene>
<reference evidence="1 2" key="1">
    <citation type="journal article" date="2012" name="BMC Genomics">
        <title>Tools to kill: Genome of one of the most destructive plant pathogenic fungi Macrophomina phaseolina.</title>
        <authorList>
            <person name="Islam M.S."/>
            <person name="Haque M.S."/>
            <person name="Islam M.M."/>
            <person name="Emdad E.M."/>
            <person name="Halim A."/>
            <person name="Hossen Q.M.M."/>
            <person name="Hossain M.Z."/>
            <person name="Ahmed B."/>
            <person name="Rahim S."/>
            <person name="Rahman M.S."/>
            <person name="Alam M.M."/>
            <person name="Hou S."/>
            <person name="Wan X."/>
            <person name="Saito J.A."/>
            <person name="Alam M."/>
        </authorList>
    </citation>
    <scope>NUCLEOTIDE SEQUENCE [LARGE SCALE GENOMIC DNA]</scope>
    <source>
        <strain evidence="1 2">MS6</strain>
    </source>
</reference>
<dbReference type="InParanoid" id="K2S124"/>
<evidence type="ECO:0000313" key="2">
    <source>
        <dbReference type="Proteomes" id="UP000007129"/>
    </source>
</evidence>
<sequence>MLSEAMVLSLRCRISTRRSSVPISNMLLLERASTGDPSTLGSSPTAYRSLEAASLASGLGVFSLAVRASRHLFSGIALFNDKYGLGMDQIVRYQVMSAKLSAFVNRTHPTGRFDKWHCGQCDYQRERRPLQEFKGRPEQLRYRNIQQSTE</sequence>